<dbReference type="EMBL" id="RCCT01000002">
    <property type="protein sequence ID" value="RLK08561.1"/>
    <property type="molecule type" value="Genomic_DNA"/>
</dbReference>
<dbReference type="PROSITE" id="PS50043">
    <property type="entry name" value="HTH_LUXR_2"/>
    <property type="match status" value="1"/>
</dbReference>
<dbReference type="Gene3D" id="1.10.10.10">
    <property type="entry name" value="Winged helix-like DNA-binding domain superfamily/Winged helix DNA-binding domain"/>
    <property type="match status" value="1"/>
</dbReference>
<dbReference type="PANTHER" id="PTHR43214">
    <property type="entry name" value="TWO-COMPONENT RESPONSE REGULATOR"/>
    <property type="match status" value="1"/>
</dbReference>
<evidence type="ECO:0000313" key="3">
    <source>
        <dbReference type="EMBL" id="RLK08561.1"/>
    </source>
</evidence>
<name>A0A497ZIU0_9RHOB</name>
<dbReference type="InterPro" id="IPR039420">
    <property type="entry name" value="WalR-like"/>
</dbReference>
<dbReference type="InterPro" id="IPR000792">
    <property type="entry name" value="Tscrpt_reg_LuxR_C"/>
</dbReference>
<dbReference type="PRINTS" id="PR00038">
    <property type="entry name" value="HTHLUXR"/>
</dbReference>
<evidence type="ECO:0000259" key="2">
    <source>
        <dbReference type="PROSITE" id="PS50043"/>
    </source>
</evidence>
<accession>A0A497ZIU0</accession>
<evidence type="ECO:0000313" key="4">
    <source>
        <dbReference type="Proteomes" id="UP000271700"/>
    </source>
</evidence>
<feature type="domain" description="HTH luxR-type" evidence="2">
    <location>
        <begin position="238"/>
        <end position="303"/>
    </location>
</feature>
<dbReference type="SMART" id="SM00421">
    <property type="entry name" value="HTH_LUXR"/>
    <property type="match status" value="1"/>
</dbReference>
<dbReference type="SUPFAM" id="SSF46894">
    <property type="entry name" value="C-terminal effector domain of the bipartite response regulators"/>
    <property type="match status" value="1"/>
</dbReference>
<protein>
    <submittedName>
        <fullName evidence="3">Regulatory LuxR family protein</fullName>
    </submittedName>
</protein>
<dbReference type="GO" id="GO:0003677">
    <property type="term" value="F:DNA binding"/>
    <property type="evidence" value="ECO:0007669"/>
    <property type="project" value="UniProtKB-KW"/>
</dbReference>
<dbReference type="STRING" id="981384.GCA_000192475_00928"/>
<comment type="caution">
    <text evidence="3">The sequence shown here is derived from an EMBL/GenBank/DDBJ whole genome shotgun (WGS) entry which is preliminary data.</text>
</comment>
<dbReference type="RefSeq" id="WP_158005279.1">
    <property type="nucleotide sequence ID" value="NZ_AEYW01000018.1"/>
</dbReference>
<dbReference type="PROSITE" id="PS00622">
    <property type="entry name" value="HTH_LUXR_1"/>
    <property type="match status" value="1"/>
</dbReference>
<proteinExistence type="predicted"/>
<dbReference type="GO" id="GO:0006355">
    <property type="term" value="P:regulation of DNA-templated transcription"/>
    <property type="evidence" value="ECO:0007669"/>
    <property type="project" value="InterPro"/>
</dbReference>
<dbReference type="Proteomes" id="UP000271700">
    <property type="component" value="Unassembled WGS sequence"/>
</dbReference>
<dbReference type="Pfam" id="PF00196">
    <property type="entry name" value="GerE"/>
    <property type="match status" value="1"/>
</dbReference>
<dbReference type="AlphaFoldDB" id="A0A497ZIU0"/>
<reference evidence="3 4" key="1">
    <citation type="submission" date="2018-10" db="EMBL/GenBank/DDBJ databases">
        <title>Genomic Encyclopedia of Archaeal and Bacterial Type Strains, Phase II (KMG-II): from individual species to whole genera.</title>
        <authorList>
            <person name="Goeker M."/>
        </authorList>
    </citation>
    <scope>NUCLEOTIDE SEQUENCE [LARGE SCALE GENOMIC DNA]</scope>
    <source>
        <strain evidence="3 4">DSM 29317</strain>
    </source>
</reference>
<dbReference type="InterPro" id="IPR036388">
    <property type="entry name" value="WH-like_DNA-bd_sf"/>
</dbReference>
<gene>
    <name evidence="3" type="ORF">CLV75_2244</name>
</gene>
<keyword evidence="4" id="KW-1185">Reference proteome</keyword>
<keyword evidence="1" id="KW-0238">DNA-binding</keyword>
<evidence type="ECO:0000256" key="1">
    <source>
        <dbReference type="ARBA" id="ARBA00023125"/>
    </source>
</evidence>
<sequence length="313" mass="35115">MNLIKGSRYAAPKYCLWLLKPVLSGMMKCNLNKKIFSRRLTLCPHFLASEGDVFTSGGRSVSYSLQDHARSQIEYPEELSIIFIGKELFYSDQTLRSVQTEFGVGAERFDHLEDVLAKSSVASSAERIIVVDQMMLDELLARPADYAKIAENGCLAFAYRKKGPARILFEHWDRTSFGNIGYLPMNVAPDVWRAILRLLMHEELHLPCFLADSMAASPGAADVPIEKQPATRTRSPDKLLQYAKLTRREKQVLRLVSKGQSNKTIATRLGITEHTVKLHMHNVSGKIDVSNRTEAAHFYFEVAPNEARSAAVG</sequence>
<dbReference type="InterPro" id="IPR016032">
    <property type="entry name" value="Sig_transdc_resp-reg_C-effctor"/>
</dbReference>
<dbReference type="CDD" id="cd06170">
    <property type="entry name" value="LuxR_C_like"/>
    <property type="match status" value="1"/>
</dbReference>
<organism evidence="3 4">
    <name type="scientific">Ruegeria conchae</name>
    <dbReference type="NCBI Taxonomy" id="981384"/>
    <lineage>
        <taxon>Bacteria</taxon>
        <taxon>Pseudomonadati</taxon>
        <taxon>Pseudomonadota</taxon>
        <taxon>Alphaproteobacteria</taxon>
        <taxon>Rhodobacterales</taxon>
        <taxon>Roseobacteraceae</taxon>
        <taxon>Ruegeria</taxon>
    </lineage>
</organism>